<keyword evidence="4" id="KW-0378">Hydrolase</keyword>
<comment type="similarity">
    <text evidence="2">Belongs to the metallo-beta-lactamase superfamily.</text>
</comment>
<dbReference type="Pfam" id="PF00753">
    <property type="entry name" value="Lactamase_B"/>
    <property type="match status" value="1"/>
</dbReference>
<evidence type="ECO:0000256" key="2">
    <source>
        <dbReference type="ARBA" id="ARBA00007749"/>
    </source>
</evidence>
<reference evidence="7" key="1">
    <citation type="submission" date="2020-08" db="EMBL/GenBank/DDBJ databases">
        <title>Genome public.</title>
        <authorList>
            <person name="Liu C."/>
            <person name="Sun Q."/>
        </authorList>
    </citation>
    <scope>NUCLEOTIDE SEQUENCE</scope>
    <source>
        <strain evidence="7">NSJ-55</strain>
    </source>
</reference>
<dbReference type="EMBL" id="JACOPF010000002">
    <property type="protein sequence ID" value="MBC5689604.1"/>
    <property type="molecule type" value="Genomic_DNA"/>
</dbReference>
<keyword evidence="8" id="KW-1185">Reference proteome</keyword>
<dbReference type="Proteomes" id="UP000652477">
    <property type="component" value="Unassembled WGS sequence"/>
</dbReference>
<organism evidence="7 8">
    <name type="scientific">Mediterraneibacter hominis</name>
    <dbReference type="NCBI Taxonomy" id="2763054"/>
    <lineage>
        <taxon>Bacteria</taxon>
        <taxon>Bacillati</taxon>
        <taxon>Bacillota</taxon>
        <taxon>Clostridia</taxon>
        <taxon>Lachnospirales</taxon>
        <taxon>Lachnospiraceae</taxon>
        <taxon>Mediterraneibacter</taxon>
    </lineage>
</organism>
<evidence type="ECO:0000256" key="4">
    <source>
        <dbReference type="ARBA" id="ARBA00022801"/>
    </source>
</evidence>
<dbReference type="SUPFAM" id="SSF56281">
    <property type="entry name" value="Metallo-hydrolase/oxidoreductase"/>
    <property type="match status" value="1"/>
</dbReference>
<protein>
    <submittedName>
        <fullName evidence="7">N-acyl homoserine lactonase family protein</fullName>
    </submittedName>
</protein>
<evidence type="ECO:0000256" key="1">
    <source>
        <dbReference type="ARBA" id="ARBA00001947"/>
    </source>
</evidence>
<dbReference type="AlphaFoldDB" id="A0A923LKH5"/>
<dbReference type="PANTHER" id="PTHR42978">
    <property type="entry name" value="QUORUM-QUENCHING LACTONASE YTNP-RELATED-RELATED"/>
    <property type="match status" value="1"/>
</dbReference>
<dbReference type="Gene3D" id="3.60.15.10">
    <property type="entry name" value="Ribonuclease Z/Hydroxyacylglutathione hydrolase-like"/>
    <property type="match status" value="1"/>
</dbReference>
<evidence type="ECO:0000313" key="7">
    <source>
        <dbReference type="EMBL" id="MBC5689604.1"/>
    </source>
</evidence>
<keyword evidence="3" id="KW-0479">Metal-binding</keyword>
<comment type="cofactor">
    <cofactor evidence="1">
        <name>Zn(2+)</name>
        <dbReference type="ChEBI" id="CHEBI:29105"/>
    </cofactor>
</comment>
<keyword evidence="5" id="KW-0862">Zinc</keyword>
<evidence type="ECO:0000256" key="3">
    <source>
        <dbReference type="ARBA" id="ARBA00022723"/>
    </source>
</evidence>
<comment type="caution">
    <text evidence="7">The sequence shown here is derived from an EMBL/GenBank/DDBJ whole genome shotgun (WGS) entry which is preliminary data.</text>
</comment>
<dbReference type="InterPro" id="IPR036866">
    <property type="entry name" value="RibonucZ/Hydroxyglut_hydro"/>
</dbReference>
<dbReference type="SMART" id="SM00849">
    <property type="entry name" value="Lactamase_B"/>
    <property type="match status" value="1"/>
</dbReference>
<dbReference type="RefSeq" id="WP_186876267.1">
    <property type="nucleotide sequence ID" value="NZ_JACOPF010000002.1"/>
</dbReference>
<dbReference type="GO" id="GO:0046872">
    <property type="term" value="F:metal ion binding"/>
    <property type="evidence" value="ECO:0007669"/>
    <property type="project" value="UniProtKB-KW"/>
</dbReference>
<evidence type="ECO:0000256" key="5">
    <source>
        <dbReference type="ARBA" id="ARBA00022833"/>
    </source>
</evidence>
<accession>A0A923LKH5</accession>
<dbReference type="InterPro" id="IPR001279">
    <property type="entry name" value="Metallo-B-lactamas"/>
</dbReference>
<dbReference type="PANTHER" id="PTHR42978:SF7">
    <property type="entry name" value="METALLO-HYDROLASE RV2300C-RELATED"/>
    <property type="match status" value="1"/>
</dbReference>
<feature type="domain" description="Metallo-beta-lactamase" evidence="6">
    <location>
        <begin position="35"/>
        <end position="240"/>
    </location>
</feature>
<dbReference type="GO" id="GO:0016787">
    <property type="term" value="F:hydrolase activity"/>
    <property type="evidence" value="ECO:0007669"/>
    <property type="project" value="UniProtKB-KW"/>
</dbReference>
<evidence type="ECO:0000259" key="6">
    <source>
        <dbReference type="SMART" id="SM00849"/>
    </source>
</evidence>
<dbReference type="CDD" id="cd07729">
    <property type="entry name" value="AHL_lactonase_MBL-fold"/>
    <property type="match status" value="1"/>
</dbReference>
<dbReference type="InterPro" id="IPR051013">
    <property type="entry name" value="MBL_superfamily_lactonases"/>
</dbReference>
<name>A0A923LKH5_9FIRM</name>
<proteinExistence type="inferred from homology"/>
<sequence>MAEYKIYPLKLAEFQKHEKSTLLYLQGAGEKLVTPIIAYLVQGNGLNILVDTGCGGPEWSAEHHHPIVQTEDMLLENALKAHGVKQEDITCIVNTHLHWDHCWNNDKFPGKKIYVQKKEMEFALHPLPTQWAYYESEEIGLKPPFKKTMEQYILVDGDTNLYEGIDLIFIPSHTPGFQGVLVNTTNGKYLIASDCLGRFENWEGNGVMKHIPSAIHVDLNQCYATYDKIEKICDYILPGHDGKVFDETVYPPEK</sequence>
<evidence type="ECO:0000313" key="8">
    <source>
        <dbReference type="Proteomes" id="UP000652477"/>
    </source>
</evidence>
<gene>
    <name evidence="7" type="ORF">H8S37_11800</name>
</gene>